<dbReference type="RefSeq" id="WP_175517889.1">
    <property type="nucleotide sequence ID" value="NZ_FNQP01000008.1"/>
</dbReference>
<dbReference type="AlphaFoldDB" id="A0A1H4BMA6"/>
<proteinExistence type="predicted"/>
<dbReference type="GO" id="GO:0006355">
    <property type="term" value="P:regulation of DNA-templated transcription"/>
    <property type="evidence" value="ECO:0007669"/>
    <property type="project" value="InterPro"/>
</dbReference>
<gene>
    <name evidence="2" type="ORF">SAMN05660964_01718</name>
</gene>
<organism evidence="2 3">
    <name type="scientific">Thiothrix caldifontis</name>
    <dbReference type="NCBI Taxonomy" id="525918"/>
    <lineage>
        <taxon>Bacteria</taxon>
        <taxon>Pseudomonadati</taxon>
        <taxon>Pseudomonadota</taxon>
        <taxon>Gammaproteobacteria</taxon>
        <taxon>Thiotrichales</taxon>
        <taxon>Thiotrichaceae</taxon>
        <taxon>Thiothrix</taxon>
    </lineage>
</organism>
<sequence length="83" mass="9370">MATLSIRSLPDDIHAALRVRAALRGRSMEAEARQILIQVCKPPPKSADFAQLQQWVDQMYGDKKPTQVVDTLIAERRAEAMHE</sequence>
<feature type="domain" description="Antitoxin FitA-like ribbon-helix-helix" evidence="1">
    <location>
        <begin position="2"/>
        <end position="38"/>
    </location>
</feature>
<protein>
    <recommendedName>
        <fullName evidence="1">Antitoxin FitA-like ribbon-helix-helix domain-containing protein</fullName>
    </recommendedName>
</protein>
<dbReference type="InterPro" id="IPR053853">
    <property type="entry name" value="FitA-like_RHH"/>
</dbReference>
<keyword evidence="3" id="KW-1185">Reference proteome</keyword>
<dbReference type="Pfam" id="PF22513">
    <property type="entry name" value="FitA-like_RHH"/>
    <property type="match status" value="1"/>
</dbReference>
<dbReference type="InterPro" id="IPR013321">
    <property type="entry name" value="Arc_rbn_hlx_hlx"/>
</dbReference>
<reference evidence="2 3" key="1">
    <citation type="submission" date="2016-10" db="EMBL/GenBank/DDBJ databases">
        <authorList>
            <person name="de Groot N.N."/>
        </authorList>
    </citation>
    <scope>NUCLEOTIDE SEQUENCE [LARGE SCALE GENOMIC DNA]</scope>
    <source>
        <strain evidence="2 3">DSM 21228</strain>
    </source>
</reference>
<evidence type="ECO:0000259" key="1">
    <source>
        <dbReference type="Pfam" id="PF22513"/>
    </source>
</evidence>
<dbReference type="SUPFAM" id="SSF47598">
    <property type="entry name" value="Ribbon-helix-helix"/>
    <property type="match status" value="1"/>
</dbReference>
<dbReference type="InterPro" id="IPR010985">
    <property type="entry name" value="Ribbon_hlx_hlx"/>
</dbReference>
<evidence type="ECO:0000313" key="3">
    <source>
        <dbReference type="Proteomes" id="UP000199397"/>
    </source>
</evidence>
<accession>A0A1H4BMA6</accession>
<dbReference type="STRING" id="525918.SAMN05660964_01718"/>
<evidence type="ECO:0000313" key="2">
    <source>
        <dbReference type="EMBL" id="SEA49259.1"/>
    </source>
</evidence>
<dbReference type="EMBL" id="FNQP01000008">
    <property type="protein sequence ID" value="SEA49259.1"/>
    <property type="molecule type" value="Genomic_DNA"/>
</dbReference>
<dbReference type="Gene3D" id="1.10.1220.10">
    <property type="entry name" value="Met repressor-like"/>
    <property type="match status" value="1"/>
</dbReference>
<dbReference type="Proteomes" id="UP000199397">
    <property type="component" value="Unassembled WGS sequence"/>
</dbReference>
<name>A0A1H4BMA6_9GAMM</name>